<dbReference type="Gene3D" id="3.50.50.60">
    <property type="entry name" value="FAD/NAD(P)-binding domain"/>
    <property type="match status" value="2"/>
</dbReference>
<name>A0A0S7BL65_9CHLR</name>
<evidence type="ECO:0000313" key="2">
    <source>
        <dbReference type="EMBL" id="GAP41205.1"/>
    </source>
</evidence>
<dbReference type="RefSeq" id="WP_062281954.1">
    <property type="nucleotide sequence ID" value="NZ_DF968181.1"/>
</dbReference>
<dbReference type="PANTHER" id="PTHR43106">
    <property type="entry name" value="DEHYDROGENASE-RELATED"/>
    <property type="match status" value="1"/>
</dbReference>
<proteinExistence type="predicted"/>
<keyword evidence="3" id="KW-1185">Reference proteome</keyword>
<dbReference type="PATRIC" id="fig|1678840.3.peg.2630"/>
<dbReference type="OrthoDB" id="9762921at2"/>
<dbReference type="PANTHER" id="PTHR43106:SF1">
    <property type="entry name" value="DEHYDROGENASE-RELATED"/>
    <property type="match status" value="1"/>
</dbReference>
<dbReference type="InterPro" id="IPR036188">
    <property type="entry name" value="FAD/NAD-bd_sf"/>
</dbReference>
<organism evidence="2">
    <name type="scientific">Flexilinea flocculi</name>
    <dbReference type="NCBI Taxonomy" id="1678840"/>
    <lineage>
        <taxon>Bacteria</taxon>
        <taxon>Bacillati</taxon>
        <taxon>Chloroflexota</taxon>
        <taxon>Anaerolineae</taxon>
        <taxon>Anaerolineales</taxon>
        <taxon>Anaerolineaceae</taxon>
        <taxon>Flexilinea</taxon>
    </lineage>
</organism>
<sequence length="457" mass="51487">MTVYDVIIVGAGMGGLFSAYELIQNNPSLKIKIIEKGKKLNERKCFVSNTQQCIRCNPCSIMSGEVGAGGFSDFKTILSPSYGGWLQDYIGWDQTQVLINQFNEILEKFGDQTEIKYPDDELQQRCLRHNLRLISSPLKHIGTDHGRIIMKNMIDFLLDKGVEIDTEMDVKSIINVQENLFKVQTNKTDEECRKVIFAVGRVGNKFIEDYCNRNGIKVYSNHVDLGVRVELPSVIWKEFEDKIYEPKIQYRTKTYEDTTRMFCHNSRGYVVTENTNGILTTNGHAYKEEKLKTNNSNFAILSSIHFTEPFNNPIEYVSSIAKLSNIIGNGNVLIQRFGDLIRGRRSTESRIAMSTTIPTLKATPGDLSLVLPKRILDNIIETIYALNQVAPGTSNDDSLLYGVEAKYYSIRPQTNENFEISKNVYCIGDGSGITRSLSQAGAMGIYVAKKILGNAEK</sequence>
<dbReference type="AlphaFoldDB" id="A0A0S7BL65"/>
<reference evidence="2" key="1">
    <citation type="journal article" date="2015" name="Genome Announc.">
        <title>Draft Genome Sequence of Anaerolineae Strain TC1, a Novel Isolate from a Methanogenic Wastewater Treatment System.</title>
        <authorList>
            <person name="Matsuura N."/>
            <person name="Tourlousse D.M."/>
            <person name="Sun L."/>
            <person name="Toyonaga M."/>
            <person name="Kuroda K."/>
            <person name="Ohashi A."/>
            <person name="Cruz R."/>
            <person name="Yamaguchi T."/>
            <person name="Sekiguchi Y."/>
        </authorList>
    </citation>
    <scope>NUCLEOTIDE SEQUENCE [LARGE SCALE GENOMIC DNA]</scope>
    <source>
        <strain evidence="2">TC1</strain>
    </source>
</reference>
<protein>
    <submittedName>
        <fullName evidence="2">Uncharacterized FAD-dependent dehydrogenase</fullName>
    </submittedName>
</protein>
<dbReference type="EMBL" id="DF968181">
    <property type="protein sequence ID" value="GAP41205.1"/>
    <property type="molecule type" value="Genomic_DNA"/>
</dbReference>
<dbReference type="Proteomes" id="UP000053370">
    <property type="component" value="Unassembled WGS sequence"/>
</dbReference>
<evidence type="ECO:0000259" key="1">
    <source>
        <dbReference type="Pfam" id="PF21688"/>
    </source>
</evidence>
<dbReference type="Pfam" id="PF21688">
    <property type="entry name" value="FAD-depend_C"/>
    <property type="match status" value="1"/>
</dbReference>
<gene>
    <name evidence="2" type="ORF">ATC1_131189</name>
</gene>
<dbReference type="PIRSF" id="PIRSF038984">
    <property type="entry name" value="FAD_binding_protein"/>
    <property type="match status" value="1"/>
</dbReference>
<feature type="domain" description="FAD-dependent protein C-terminal" evidence="1">
    <location>
        <begin position="225"/>
        <end position="406"/>
    </location>
</feature>
<dbReference type="InterPro" id="IPR028348">
    <property type="entry name" value="FAD-binding_protein"/>
</dbReference>
<dbReference type="InterPro" id="IPR049516">
    <property type="entry name" value="FAD-depend_C"/>
</dbReference>
<evidence type="ECO:0000313" key="3">
    <source>
        <dbReference type="Proteomes" id="UP000053370"/>
    </source>
</evidence>
<dbReference type="SUPFAM" id="SSF51905">
    <property type="entry name" value="FAD/NAD(P)-binding domain"/>
    <property type="match status" value="1"/>
</dbReference>
<accession>A0A0S7BL65</accession>